<name>A0AAE0VFV2_9BIVA</name>
<gene>
    <name evidence="1" type="ORF">CHS0354_027717</name>
</gene>
<dbReference type="AlphaFoldDB" id="A0AAE0VFV2"/>
<proteinExistence type="predicted"/>
<organism evidence="1 2">
    <name type="scientific">Potamilus streckersoni</name>
    <dbReference type="NCBI Taxonomy" id="2493646"/>
    <lineage>
        <taxon>Eukaryota</taxon>
        <taxon>Metazoa</taxon>
        <taxon>Spiralia</taxon>
        <taxon>Lophotrochozoa</taxon>
        <taxon>Mollusca</taxon>
        <taxon>Bivalvia</taxon>
        <taxon>Autobranchia</taxon>
        <taxon>Heteroconchia</taxon>
        <taxon>Palaeoheterodonta</taxon>
        <taxon>Unionida</taxon>
        <taxon>Unionoidea</taxon>
        <taxon>Unionidae</taxon>
        <taxon>Ambleminae</taxon>
        <taxon>Lampsilini</taxon>
        <taxon>Potamilus</taxon>
    </lineage>
</organism>
<protein>
    <submittedName>
        <fullName evidence="1">Uncharacterized protein</fullName>
    </submittedName>
</protein>
<accession>A0AAE0VFV2</accession>
<comment type="caution">
    <text evidence="1">The sequence shown here is derived from an EMBL/GenBank/DDBJ whole genome shotgun (WGS) entry which is preliminary data.</text>
</comment>
<dbReference type="EMBL" id="JAEAOA010001674">
    <property type="protein sequence ID" value="KAK3576271.1"/>
    <property type="molecule type" value="Genomic_DNA"/>
</dbReference>
<feature type="non-terminal residue" evidence="1">
    <location>
        <position position="55"/>
    </location>
</feature>
<sequence>MYICIKQTKNILVDIPAENTSSVDRKQTLARNDIIQAPVETVLQALSLKPSSCPL</sequence>
<reference evidence="1" key="3">
    <citation type="submission" date="2023-05" db="EMBL/GenBank/DDBJ databases">
        <authorList>
            <person name="Smith C.H."/>
        </authorList>
    </citation>
    <scope>NUCLEOTIDE SEQUENCE</scope>
    <source>
        <strain evidence="1">CHS0354</strain>
        <tissue evidence="1">Mantle</tissue>
    </source>
</reference>
<reference evidence="1" key="2">
    <citation type="journal article" date="2021" name="Genome Biol. Evol.">
        <title>Developing a high-quality reference genome for a parasitic bivalve with doubly uniparental inheritance (Bivalvia: Unionida).</title>
        <authorList>
            <person name="Smith C.H."/>
        </authorList>
    </citation>
    <scope>NUCLEOTIDE SEQUENCE</scope>
    <source>
        <strain evidence="1">CHS0354</strain>
        <tissue evidence="1">Mantle</tissue>
    </source>
</reference>
<evidence type="ECO:0000313" key="1">
    <source>
        <dbReference type="EMBL" id="KAK3576271.1"/>
    </source>
</evidence>
<reference evidence="1" key="1">
    <citation type="journal article" date="2021" name="Genome Biol. Evol.">
        <title>A High-Quality Reference Genome for a Parasitic Bivalve with Doubly Uniparental Inheritance (Bivalvia: Unionida).</title>
        <authorList>
            <person name="Smith C.H."/>
        </authorList>
    </citation>
    <scope>NUCLEOTIDE SEQUENCE</scope>
    <source>
        <strain evidence="1">CHS0354</strain>
    </source>
</reference>
<keyword evidence="2" id="KW-1185">Reference proteome</keyword>
<evidence type="ECO:0000313" key="2">
    <source>
        <dbReference type="Proteomes" id="UP001195483"/>
    </source>
</evidence>
<dbReference type="Proteomes" id="UP001195483">
    <property type="component" value="Unassembled WGS sequence"/>
</dbReference>